<accession>A0ABV5JPZ6</accession>
<keyword evidence="8" id="KW-0677">Repeat</keyword>
<evidence type="ECO:0000313" key="16">
    <source>
        <dbReference type="EMBL" id="MFB9259010.1"/>
    </source>
</evidence>
<dbReference type="SUPFAM" id="SSF49503">
    <property type="entry name" value="Cupredoxins"/>
    <property type="match status" value="3"/>
</dbReference>
<protein>
    <recommendedName>
        <fullName evidence="6">Copper-containing nitrite reductase</fullName>
        <ecNumber evidence="5">1.7.2.1</ecNumber>
    </recommendedName>
</protein>
<feature type="transmembrane region" description="Helical" evidence="13">
    <location>
        <begin position="274"/>
        <end position="298"/>
    </location>
</feature>
<comment type="cofactor">
    <cofactor evidence="2">
        <name>Cu(2+)</name>
        <dbReference type="ChEBI" id="CHEBI:29036"/>
    </cofactor>
</comment>
<dbReference type="InterPro" id="IPR008972">
    <property type="entry name" value="Cupredoxin"/>
</dbReference>
<feature type="transmembrane region" description="Helical" evidence="13">
    <location>
        <begin position="376"/>
        <end position="397"/>
    </location>
</feature>
<evidence type="ECO:0000256" key="12">
    <source>
        <dbReference type="SAM" id="MobiDB-lite"/>
    </source>
</evidence>
<comment type="similarity">
    <text evidence="3">Belongs to the multicopper oxidase family.</text>
</comment>
<dbReference type="Proteomes" id="UP001589700">
    <property type="component" value="Unassembled WGS sequence"/>
</dbReference>
<feature type="transmembrane region" description="Helical" evidence="13">
    <location>
        <begin position="110"/>
        <end position="127"/>
    </location>
</feature>
<dbReference type="EMBL" id="JBHMDY010000002">
    <property type="protein sequence ID" value="MFB9259010.1"/>
    <property type="molecule type" value="Genomic_DNA"/>
</dbReference>
<comment type="subunit">
    <text evidence="4">Homotrimer.</text>
</comment>
<dbReference type="InterPro" id="IPR045087">
    <property type="entry name" value="Cu-oxidase_fam"/>
</dbReference>
<comment type="caution">
    <text evidence="16">The sequence shown here is derived from an EMBL/GenBank/DDBJ whole genome shotgun (WGS) entry which is preliminary data.</text>
</comment>
<feature type="domain" description="Plastocyanin-like" evidence="14">
    <location>
        <begin position="640"/>
        <end position="745"/>
    </location>
</feature>
<evidence type="ECO:0000259" key="15">
    <source>
        <dbReference type="Pfam" id="PF13473"/>
    </source>
</evidence>
<reference evidence="16 17" key="1">
    <citation type="submission" date="2024-09" db="EMBL/GenBank/DDBJ databases">
        <authorList>
            <person name="Sun Q."/>
            <person name="Mori K."/>
        </authorList>
    </citation>
    <scope>NUCLEOTIDE SEQUENCE [LARGE SCALE GENOMIC DNA]</scope>
    <source>
        <strain evidence="16 17">CCM 7659</strain>
    </source>
</reference>
<keyword evidence="9" id="KW-0560">Oxidoreductase</keyword>
<feature type="transmembrane region" description="Helical" evidence="13">
    <location>
        <begin position="147"/>
        <end position="167"/>
    </location>
</feature>
<feature type="transmembrane region" description="Helical" evidence="13">
    <location>
        <begin position="217"/>
        <end position="235"/>
    </location>
</feature>
<dbReference type="PANTHER" id="PTHR11709">
    <property type="entry name" value="MULTI-COPPER OXIDASE"/>
    <property type="match status" value="1"/>
</dbReference>
<evidence type="ECO:0000256" key="1">
    <source>
        <dbReference type="ARBA" id="ARBA00001960"/>
    </source>
</evidence>
<evidence type="ECO:0000256" key="9">
    <source>
        <dbReference type="ARBA" id="ARBA00023002"/>
    </source>
</evidence>
<comment type="catalytic activity">
    <reaction evidence="11">
        <text>nitric oxide + Fe(III)-[cytochrome c] + H2O = Fe(II)-[cytochrome c] + nitrite + 2 H(+)</text>
        <dbReference type="Rhea" id="RHEA:15233"/>
        <dbReference type="Rhea" id="RHEA-COMP:10350"/>
        <dbReference type="Rhea" id="RHEA-COMP:14399"/>
        <dbReference type="ChEBI" id="CHEBI:15377"/>
        <dbReference type="ChEBI" id="CHEBI:15378"/>
        <dbReference type="ChEBI" id="CHEBI:16301"/>
        <dbReference type="ChEBI" id="CHEBI:16480"/>
        <dbReference type="ChEBI" id="CHEBI:29033"/>
        <dbReference type="ChEBI" id="CHEBI:29034"/>
        <dbReference type="EC" id="1.7.2.1"/>
    </reaction>
</comment>
<feature type="transmembrane region" description="Helical" evidence="13">
    <location>
        <begin position="350"/>
        <end position="370"/>
    </location>
</feature>
<feature type="domain" description="EfeO-type cupredoxin-like" evidence="15">
    <location>
        <begin position="475"/>
        <end position="538"/>
    </location>
</feature>
<evidence type="ECO:0000313" key="17">
    <source>
        <dbReference type="Proteomes" id="UP001589700"/>
    </source>
</evidence>
<evidence type="ECO:0000256" key="4">
    <source>
        <dbReference type="ARBA" id="ARBA00011233"/>
    </source>
</evidence>
<dbReference type="InterPro" id="IPR001287">
    <property type="entry name" value="NO2-reductase_Cu"/>
</dbReference>
<dbReference type="InterPro" id="IPR011707">
    <property type="entry name" value="Cu-oxidase-like_N"/>
</dbReference>
<evidence type="ECO:0000256" key="7">
    <source>
        <dbReference type="ARBA" id="ARBA00022723"/>
    </source>
</evidence>
<keyword evidence="13" id="KW-0472">Membrane</keyword>
<feature type="transmembrane region" description="Helical" evidence="13">
    <location>
        <begin position="310"/>
        <end position="329"/>
    </location>
</feature>
<feature type="transmembrane region" description="Helical" evidence="13">
    <location>
        <begin position="20"/>
        <end position="41"/>
    </location>
</feature>
<feature type="compositionally biased region" description="Gly residues" evidence="12">
    <location>
        <begin position="575"/>
        <end position="588"/>
    </location>
</feature>
<evidence type="ECO:0000256" key="5">
    <source>
        <dbReference type="ARBA" id="ARBA00011882"/>
    </source>
</evidence>
<dbReference type="InterPro" id="IPR028096">
    <property type="entry name" value="EfeO_Cupredoxin"/>
</dbReference>
<feature type="transmembrane region" description="Helical" evidence="13">
    <location>
        <begin position="86"/>
        <end position="104"/>
    </location>
</feature>
<keyword evidence="7" id="KW-0479">Metal-binding</keyword>
<keyword evidence="13" id="KW-1133">Transmembrane helix</keyword>
<proteinExistence type="inferred from homology"/>
<feature type="transmembrane region" description="Helical" evidence="13">
    <location>
        <begin position="241"/>
        <end position="262"/>
    </location>
</feature>
<dbReference type="RefSeq" id="WP_241729723.1">
    <property type="nucleotide sequence ID" value="NZ_JAALDM010000053.1"/>
</dbReference>
<evidence type="ECO:0000256" key="11">
    <source>
        <dbReference type="ARBA" id="ARBA00049340"/>
    </source>
</evidence>
<dbReference type="Pfam" id="PF07732">
    <property type="entry name" value="Cu-oxidase_3"/>
    <property type="match status" value="1"/>
</dbReference>
<feature type="transmembrane region" description="Helical" evidence="13">
    <location>
        <begin position="47"/>
        <end position="65"/>
    </location>
</feature>
<evidence type="ECO:0000256" key="2">
    <source>
        <dbReference type="ARBA" id="ARBA00001973"/>
    </source>
</evidence>
<dbReference type="CDD" id="cd11020">
    <property type="entry name" value="CuRO_1_CuNIR"/>
    <property type="match status" value="1"/>
</dbReference>
<feature type="transmembrane region" description="Helical" evidence="13">
    <location>
        <begin position="436"/>
        <end position="457"/>
    </location>
</feature>
<evidence type="ECO:0000256" key="3">
    <source>
        <dbReference type="ARBA" id="ARBA00010609"/>
    </source>
</evidence>
<dbReference type="PANTHER" id="PTHR11709:SF394">
    <property type="entry name" value="FI03373P-RELATED"/>
    <property type="match status" value="1"/>
</dbReference>
<evidence type="ECO:0000256" key="6">
    <source>
        <dbReference type="ARBA" id="ARBA00017290"/>
    </source>
</evidence>
<dbReference type="EC" id="1.7.2.1" evidence="5"/>
<evidence type="ECO:0000256" key="8">
    <source>
        <dbReference type="ARBA" id="ARBA00022737"/>
    </source>
</evidence>
<dbReference type="CDD" id="cd04208">
    <property type="entry name" value="CuRO_2_CuNIR"/>
    <property type="match status" value="1"/>
</dbReference>
<keyword evidence="10" id="KW-0186">Copper</keyword>
<feature type="transmembrane region" description="Helical" evidence="13">
    <location>
        <begin position="179"/>
        <end position="205"/>
    </location>
</feature>
<dbReference type="Pfam" id="PF13473">
    <property type="entry name" value="Cupredoxin_1"/>
    <property type="match status" value="1"/>
</dbReference>
<evidence type="ECO:0000256" key="10">
    <source>
        <dbReference type="ARBA" id="ARBA00023008"/>
    </source>
</evidence>
<gene>
    <name evidence="16" type="ORF">ACFFVD_04275</name>
</gene>
<keyword evidence="17" id="KW-1185">Reference proteome</keyword>
<evidence type="ECO:0000256" key="13">
    <source>
        <dbReference type="SAM" id="Phobius"/>
    </source>
</evidence>
<comment type="cofactor">
    <cofactor evidence="1">
        <name>Cu(+)</name>
        <dbReference type="ChEBI" id="CHEBI:49552"/>
    </cofactor>
</comment>
<dbReference type="PRINTS" id="PR00695">
    <property type="entry name" value="CUNO2RDTASE"/>
</dbReference>
<evidence type="ECO:0000259" key="14">
    <source>
        <dbReference type="Pfam" id="PF07732"/>
    </source>
</evidence>
<feature type="region of interest" description="Disordered" evidence="12">
    <location>
        <begin position="570"/>
        <end position="612"/>
    </location>
</feature>
<sequence>MSSAEPHARSRQRGSWHRRATRPVQIWMIALVIMGVVHRWVPASTWVIVHLFTLGLITNSILVWGQHFTETLLHRRPPDSARAIQVRRIMVLNGGIVVLVAGMIAAFPAAVIAGAAIVGGAVTWYIVDLVRQIRAAAPTRFKPIVKYYAVAAAFLPAGAIAGAFMGIGVPEEWAIRLHAFHLAVNVLGFVGITVLTTLVTFWATVLRAPMAKGQDEAATQSLVLLSVSVVAVALASLTGAWLITAAALVVYLGAVLWHLYYLARMARSTPPREFASMSIGCGLIWLPLAVGWAAWLVADGRVADLGAVTVPLLAGAAAQILFGAMSFLMPTVMRGGPAAVRAGMIEMNRLAMFRLVLVNAGLIVFLLPGGTSWTRVVGSSLAFLGFVLFLPVMIRAVRAQLAVIRETAALRAAGKKPARVSADTPRPEIAPGARRNIAGAVAAALVVVLATGTALAVDPSSPLRRANNDVVVAPTGNTTTVEVAAVGMRFVPDAVTVPAGDRLKIVFTNDDDTNVHDLYLTNGTDSGRVEPGDTVTIDAGVIGRSLEGWCTIAGHRAMGMTFAVHVEGGDPAQVGGEGSGAGGMGPGSDGHSMHDRGGGPTDAIDVLSPPSDDVVTRDPVLEPAPTGRVHRVTFTVEETVDELAPGVRRPVWTYNGEMPGPTLRGKVGDEFVVTLRNEGTMGHSIDFHAGDVSPDEVMRTIPPGEELEYRFTVKRAGAWLYHCATMPMTGHVAAGMFGALIVDPPDLPEVDREYLLVESESYLGAEDEPFDMAKIAAEQPDLVMFNGHATQYRRDPLTARVGETVRIWVVVAGPSDGTAFHVVGSQFDTVYKEGGYLLRDGRDAFGGRGGGAQVLDLAPAQGGFVEMTFAEPGRYTFVDHSFADAEKGATGFIDVE</sequence>
<name>A0ABV5JPZ6_9ACTN</name>
<dbReference type="Gene3D" id="2.60.40.420">
    <property type="entry name" value="Cupredoxins - blue copper proteins"/>
    <property type="match status" value="3"/>
</dbReference>
<keyword evidence="13" id="KW-0812">Transmembrane</keyword>
<organism evidence="16 17">
    <name type="scientific">Dietzia aerolata</name>
    <dbReference type="NCBI Taxonomy" id="595984"/>
    <lineage>
        <taxon>Bacteria</taxon>
        <taxon>Bacillati</taxon>
        <taxon>Actinomycetota</taxon>
        <taxon>Actinomycetes</taxon>
        <taxon>Mycobacteriales</taxon>
        <taxon>Dietziaceae</taxon>
        <taxon>Dietzia</taxon>
    </lineage>
</organism>